<evidence type="ECO:0000313" key="3">
    <source>
        <dbReference type="Proteomes" id="UP000175744"/>
    </source>
</evidence>
<dbReference type="PROSITE" id="PS50879">
    <property type="entry name" value="RNASE_H_1"/>
    <property type="match status" value="1"/>
</dbReference>
<dbReference type="SUPFAM" id="SSF53098">
    <property type="entry name" value="Ribonuclease H-like"/>
    <property type="match status" value="1"/>
</dbReference>
<evidence type="ECO:0000259" key="1">
    <source>
        <dbReference type="PROSITE" id="PS50879"/>
    </source>
</evidence>
<keyword evidence="3" id="KW-1185">Reference proteome</keyword>
<dbReference type="EC" id="3.1.26.4" evidence="2"/>
<gene>
    <name evidence="2" type="primary">rnhA_1</name>
    <name evidence="2" type="ORF">CLOACE_20330</name>
</gene>
<dbReference type="InterPro" id="IPR012337">
    <property type="entry name" value="RNaseH-like_sf"/>
</dbReference>
<dbReference type="InterPro" id="IPR002156">
    <property type="entry name" value="RNaseH_domain"/>
</dbReference>
<keyword evidence="2" id="KW-0378">Hydrolase</keyword>
<name>A0A1E8EWG5_9CLOT</name>
<dbReference type="InterPro" id="IPR036397">
    <property type="entry name" value="RNaseH_sf"/>
</dbReference>
<dbReference type="AlphaFoldDB" id="A0A1E8EWG5"/>
<sequence>MKEVNMYVRGSRNIEREGTYKVILEYKGYRKLIEGKDINTTSNRMLIIGVIKGIEALKEPCKIKVYSHTYVGFGKMKSKKGKEIIGVRNSVNKDLLLILKQTIKDGGHIVEEKLLKNHKEIFNSLLNTL</sequence>
<dbReference type="Proteomes" id="UP000175744">
    <property type="component" value="Unassembled WGS sequence"/>
</dbReference>
<dbReference type="GO" id="GO:0003676">
    <property type="term" value="F:nucleic acid binding"/>
    <property type="evidence" value="ECO:0007669"/>
    <property type="project" value="InterPro"/>
</dbReference>
<feature type="domain" description="RNase H type-1" evidence="1">
    <location>
        <begin position="1"/>
        <end position="129"/>
    </location>
</feature>
<dbReference type="EMBL" id="LZFO01000038">
    <property type="protein sequence ID" value="OFI04962.1"/>
    <property type="molecule type" value="Genomic_DNA"/>
</dbReference>
<comment type="caution">
    <text evidence="2">The sequence shown here is derived from an EMBL/GenBank/DDBJ whole genome shotgun (WGS) entry which is preliminary data.</text>
</comment>
<organism evidence="2 3">
    <name type="scientific">Clostridium acetireducens DSM 10703</name>
    <dbReference type="NCBI Taxonomy" id="1121290"/>
    <lineage>
        <taxon>Bacteria</taxon>
        <taxon>Bacillati</taxon>
        <taxon>Bacillota</taxon>
        <taxon>Clostridia</taxon>
        <taxon>Eubacteriales</taxon>
        <taxon>Clostridiaceae</taxon>
        <taxon>Clostridium</taxon>
    </lineage>
</organism>
<reference evidence="2 3" key="1">
    <citation type="submission" date="2016-06" db="EMBL/GenBank/DDBJ databases">
        <title>Genome sequence of Clostridium acetireducens DSM 10703.</title>
        <authorList>
            <person name="Poehlein A."/>
            <person name="Fluechter S."/>
            <person name="Duerre P."/>
            <person name="Daniel R."/>
        </authorList>
    </citation>
    <scope>NUCLEOTIDE SEQUENCE [LARGE SCALE GENOMIC DNA]</scope>
    <source>
        <strain evidence="2 3">DSM 10703</strain>
    </source>
</reference>
<dbReference type="Gene3D" id="3.30.420.10">
    <property type="entry name" value="Ribonuclease H-like superfamily/Ribonuclease H"/>
    <property type="match status" value="1"/>
</dbReference>
<dbReference type="GO" id="GO:0004523">
    <property type="term" value="F:RNA-DNA hybrid ribonuclease activity"/>
    <property type="evidence" value="ECO:0007669"/>
    <property type="project" value="UniProtKB-EC"/>
</dbReference>
<accession>A0A1E8EWG5</accession>
<protein>
    <submittedName>
        <fullName evidence="2">Ribonuclease HI</fullName>
        <ecNumber evidence="2">3.1.26.4</ecNumber>
    </submittedName>
</protein>
<proteinExistence type="predicted"/>
<dbReference type="STRING" id="1121290.CLAOCE_20330"/>
<dbReference type="RefSeq" id="WP_070111018.1">
    <property type="nucleotide sequence ID" value="NZ_LZFO01000038.1"/>
</dbReference>
<evidence type="ECO:0000313" key="2">
    <source>
        <dbReference type="EMBL" id="OFI04962.1"/>
    </source>
</evidence>
<dbReference type="OrthoDB" id="7845843at2"/>
<dbReference type="Pfam" id="PF00075">
    <property type="entry name" value="RNase_H"/>
    <property type="match status" value="1"/>
</dbReference>